<evidence type="ECO:0000313" key="1">
    <source>
        <dbReference type="EMBL" id="CUR61588.1"/>
    </source>
</evidence>
<dbReference type="EMBL" id="CZKB01000019">
    <property type="protein sequence ID" value="CUR61588.1"/>
    <property type="molecule type" value="Genomic_DNA"/>
</dbReference>
<protein>
    <submittedName>
        <fullName evidence="1">Uncharacterized protein</fullName>
    </submittedName>
</protein>
<sequence>MTRFALSGAWQPPHMVPADASGHVFEEMLLFAVSVDWRGASPQPGVAVVAEGVFDGDSFLADGWRVFVQKSLTGVEREHLPSTLQGLPDERSNRFEHVNIREVGADWVGGNNYVRRVSVLEWTPAMANWELEHQDAALVTYFVAPLPDDA</sequence>
<gene>
    <name evidence="1" type="ORF">NOCA1260026</name>
</gene>
<name>A0A2P2CHU1_9ZZZZ</name>
<accession>A0A2P2CHU1</accession>
<reference evidence="1" key="1">
    <citation type="submission" date="2015-08" db="EMBL/GenBank/DDBJ databases">
        <authorList>
            <person name="Babu N.S."/>
            <person name="Beckwith C.J."/>
            <person name="Beseler K.G."/>
            <person name="Brison A."/>
            <person name="Carone J.V."/>
            <person name="Caskin T.P."/>
            <person name="Diamond M."/>
            <person name="Durham M.E."/>
            <person name="Foxe J.M."/>
            <person name="Go M."/>
            <person name="Henderson B.A."/>
            <person name="Jones I.B."/>
            <person name="McGettigan J.A."/>
            <person name="Micheletti S.J."/>
            <person name="Nasrallah M.E."/>
            <person name="Ortiz D."/>
            <person name="Piller C.R."/>
            <person name="Privatt S.R."/>
            <person name="Schneider S.L."/>
            <person name="Sharp S."/>
            <person name="Smith T.C."/>
            <person name="Stanton J.D."/>
            <person name="Ullery H.E."/>
            <person name="Wilson R.J."/>
            <person name="Serrano M.G."/>
            <person name="Buck G."/>
            <person name="Lee V."/>
            <person name="Wang Y."/>
            <person name="Carvalho R."/>
            <person name="Voegtly L."/>
            <person name="Shi R."/>
            <person name="Duckworth R."/>
            <person name="Johnson A."/>
            <person name="Loviza R."/>
            <person name="Walstead R."/>
            <person name="Shah Z."/>
            <person name="Kiflezghi M."/>
            <person name="Wade K."/>
            <person name="Ball S.L."/>
            <person name="Bradley K.W."/>
            <person name="Asai D.J."/>
            <person name="Bowman C.A."/>
            <person name="Russell D.A."/>
            <person name="Pope W.H."/>
            <person name="Jacobs-Sera D."/>
            <person name="Hendrix R.W."/>
            <person name="Hatfull G.F."/>
        </authorList>
    </citation>
    <scope>NUCLEOTIDE SEQUENCE</scope>
</reference>
<dbReference type="AlphaFoldDB" id="A0A2P2CHU1"/>
<proteinExistence type="predicted"/>
<organism evidence="1">
    <name type="scientific">metagenome</name>
    <dbReference type="NCBI Taxonomy" id="256318"/>
    <lineage>
        <taxon>unclassified sequences</taxon>
        <taxon>metagenomes</taxon>
    </lineage>
</organism>